<comment type="similarity">
    <text evidence="4">Belongs to the dihydrofolate reductase family.</text>
</comment>
<evidence type="ECO:0000313" key="7">
    <source>
        <dbReference type="Proteomes" id="UP001596317"/>
    </source>
</evidence>
<dbReference type="InterPro" id="IPR001796">
    <property type="entry name" value="DHFR_dom"/>
</dbReference>
<dbReference type="PROSITE" id="PS51330">
    <property type="entry name" value="DHFR_2"/>
    <property type="match status" value="1"/>
</dbReference>
<evidence type="ECO:0000256" key="2">
    <source>
        <dbReference type="ARBA" id="ARBA00022857"/>
    </source>
</evidence>
<evidence type="ECO:0000256" key="4">
    <source>
        <dbReference type="RuleBase" id="RU004474"/>
    </source>
</evidence>
<dbReference type="InterPro" id="IPR024072">
    <property type="entry name" value="DHFR-like_dom_sf"/>
</dbReference>
<organism evidence="6 7">
    <name type="scientific">Deinococcus multiflagellatus</name>
    <dbReference type="NCBI Taxonomy" id="1656887"/>
    <lineage>
        <taxon>Bacteria</taxon>
        <taxon>Thermotogati</taxon>
        <taxon>Deinococcota</taxon>
        <taxon>Deinococci</taxon>
        <taxon>Deinococcales</taxon>
        <taxon>Deinococcaceae</taxon>
        <taxon>Deinococcus</taxon>
    </lineage>
</organism>
<keyword evidence="2" id="KW-0521">NADP</keyword>
<evidence type="ECO:0000256" key="1">
    <source>
        <dbReference type="ARBA" id="ARBA00012856"/>
    </source>
</evidence>
<keyword evidence="7" id="KW-1185">Reference proteome</keyword>
<dbReference type="Gene3D" id="3.40.430.10">
    <property type="entry name" value="Dihydrofolate Reductase, subunit A"/>
    <property type="match status" value="1"/>
</dbReference>
<dbReference type="CDD" id="cd00209">
    <property type="entry name" value="DHFR"/>
    <property type="match status" value="1"/>
</dbReference>
<evidence type="ECO:0000256" key="3">
    <source>
        <dbReference type="ARBA" id="ARBA00023002"/>
    </source>
</evidence>
<reference evidence="7" key="1">
    <citation type="journal article" date="2019" name="Int. J. Syst. Evol. Microbiol.">
        <title>The Global Catalogue of Microorganisms (GCM) 10K type strain sequencing project: providing services to taxonomists for standard genome sequencing and annotation.</title>
        <authorList>
            <consortium name="The Broad Institute Genomics Platform"/>
            <consortium name="The Broad Institute Genome Sequencing Center for Infectious Disease"/>
            <person name="Wu L."/>
            <person name="Ma J."/>
        </authorList>
    </citation>
    <scope>NUCLEOTIDE SEQUENCE [LARGE SCALE GENOMIC DNA]</scope>
    <source>
        <strain evidence="7">CCUG 63830</strain>
    </source>
</reference>
<dbReference type="SUPFAM" id="SSF53597">
    <property type="entry name" value="Dihydrofolate reductase-like"/>
    <property type="match status" value="1"/>
</dbReference>
<name>A0ABW1ZNX0_9DEIO</name>
<sequence>MAPELFAIVAMTPGRVIGRGGTLPWRLPADLAHFRRHSLGVPNVMGRKVWDSLGAARCRGGPTSSSRATARWWRPGPRWCIAPKPPWRRLGTRPA</sequence>
<evidence type="ECO:0000259" key="5">
    <source>
        <dbReference type="PROSITE" id="PS51330"/>
    </source>
</evidence>
<protein>
    <recommendedName>
        <fullName evidence="1">dihydrofolate reductase</fullName>
        <ecNumber evidence="1">1.5.1.3</ecNumber>
    </recommendedName>
</protein>
<evidence type="ECO:0000313" key="6">
    <source>
        <dbReference type="EMBL" id="MFC6661384.1"/>
    </source>
</evidence>
<dbReference type="PRINTS" id="PR00070">
    <property type="entry name" value="DHFR"/>
</dbReference>
<dbReference type="EMBL" id="JBHSWB010000001">
    <property type="protein sequence ID" value="MFC6661384.1"/>
    <property type="molecule type" value="Genomic_DNA"/>
</dbReference>
<keyword evidence="3 6" id="KW-0560">Oxidoreductase</keyword>
<dbReference type="GO" id="GO:0004146">
    <property type="term" value="F:dihydrofolate reductase activity"/>
    <property type="evidence" value="ECO:0007669"/>
    <property type="project" value="UniProtKB-EC"/>
</dbReference>
<dbReference type="InterPro" id="IPR017925">
    <property type="entry name" value="DHFR_CS"/>
</dbReference>
<gene>
    <name evidence="6" type="ORF">ACFP90_14310</name>
</gene>
<dbReference type="EC" id="1.5.1.3" evidence="1"/>
<comment type="caution">
    <text evidence="6">The sequence shown here is derived from an EMBL/GenBank/DDBJ whole genome shotgun (WGS) entry which is preliminary data.</text>
</comment>
<accession>A0ABW1ZNX0</accession>
<feature type="domain" description="DHFR" evidence="5">
    <location>
        <begin position="4"/>
        <end position="95"/>
    </location>
</feature>
<dbReference type="Pfam" id="PF00186">
    <property type="entry name" value="DHFR_1"/>
    <property type="match status" value="1"/>
</dbReference>
<proteinExistence type="inferred from homology"/>
<dbReference type="Proteomes" id="UP001596317">
    <property type="component" value="Unassembled WGS sequence"/>
</dbReference>
<dbReference type="PROSITE" id="PS00075">
    <property type="entry name" value="DHFR_1"/>
    <property type="match status" value="1"/>
</dbReference>
<dbReference type="RefSeq" id="WP_380056831.1">
    <property type="nucleotide sequence ID" value="NZ_JBHSWB010000001.1"/>
</dbReference>